<dbReference type="PROSITE" id="PS50305">
    <property type="entry name" value="SIRTUIN"/>
    <property type="match status" value="1"/>
</dbReference>
<dbReference type="Gene3D" id="3.40.50.1220">
    <property type="entry name" value="TPP-binding domain"/>
    <property type="match status" value="2"/>
</dbReference>
<dbReference type="InterPro" id="IPR029035">
    <property type="entry name" value="DHS-like_NAD/FAD-binding_dom"/>
</dbReference>
<sequence>MATGQEKRYTSAIAERDGRLGEVRRVALGSRSPDRRALRRRCRHRGARRVDTDGGGGGGRGGGGGDGGGRGGRREGSGESTQRKREEKRRKRGNVCLRRNPLEMLIRQLVQRFSLRQVECGNQITVLRALSVQPQPNSDFAEFREIFSKAKHVAIITGAGLSAESGLPTFRAASGHWRKWKTQDLATPQAFSRNSSRVWEFYHYWRELALKAKPSAAHVGHRGVDPDPNCTEADIPVKDLPRCDERGCDGLLRPDVIWFGETLDSHVLTKVEKELDACDLCLLIGTASVVFPAAMFAPQVASRGVPVAEFNIRPRSSTSRFTPNPETILDPKTSLILKRALSTKQALTLKPALSLRSR</sequence>
<dbReference type="SUPFAM" id="SSF52467">
    <property type="entry name" value="DHS-like NAD/FAD-binding domain"/>
    <property type="match status" value="1"/>
</dbReference>
<evidence type="ECO:0000313" key="7">
    <source>
        <dbReference type="Proteomes" id="UP000319801"/>
    </source>
</evidence>
<dbReference type="EMBL" id="VCAZ01000091">
    <property type="protein sequence ID" value="TSR15998.1"/>
    <property type="molecule type" value="Genomic_DNA"/>
</dbReference>
<evidence type="ECO:0000259" key="5">
    <source>
        <dbReference type="PROSITE" id="PS50305"/>
    </source>
</evidence>
<evidence type="ECO:0000313" key="6">
    <source>
        <dbReference type="EMBL" id="TSR15998.1"/>
    </source>
</evidence>
<feature type="domain" description="Deacetylase sirtuin-type" evidence="5">
    <location>
        <begin position="133"/>
        <end position="358"/>
    </location>
</feature>
<dbReference type="PANTHER" id="PTHR11085:SF10">
    <property type="entry name" value="NAD-DEPENDENT PROTEIN DEACYLASE SIRTUIN-5, MITOCHONDRIAL-RELATED"/>
    <property type="match status" value="1"/>
</dbReference>
<comment type="caution">
    <text evidence="3">Lacks conserved residue(s) required for the propagation of feature annotation.</text>
</comment>
<feature type="compositionally biased region" description="Gly residues" evidence="4">
    <location>
        <begin position="53"/>
        <end position="70"/>
    </location>
</feature>
<dbReference type="InterPro" id="IPR026591">
    <property type="entry name" value="Sirtuin_cat_small_dom_sf"/>
</dbReference>
<feature type="compositionally biased region" description="Basic and acidic residues" evidence="4">
    <location>
        <begin position="72"/>
        <end position="85"/>
    </location>
</feature>
<proteinExistence type="predicted"/>
<evidence type="ECO:0000256" key="3">
    <source>
        <dbReference type="PROSITE-ProRule" id="PRU00236"/>
    </source>
</evidence>
<dbReference type="InterPro" id="IPR050134">
    <property type="entry name" value="NAD-dep_sirtuin_deacylases"/>
</dbReference>
<evidence type="ECO:0000256" key="4">
    <source>
        <dbReference type="SAM" id="MobiDB-lite"/>
    </source>
</evidence>
<keyword evidence="2" id="KW-0520">NAD</keyword>
<dbReference type="InterPro" id="IPR026590">
    <property type="entry name" value="Ssirtuin_cat_dom"/>
</dbReference>
<feature type="region of interest" description="Disordered" evidence="4">
    <location>
        <begin position="24"/>
        <end position="93"/>
    </location>
</feature>
<accession>A0A556V114</accession>
<evidence type="ECO:0000256" key="1">
    <source>
        <dbReference type="ARBA" id="ARBA00022679"/>
    </source>
</evidence>
<dbReference type="GO" id="GO:0017136">
    <property type="term" value="F:histone deacetylase activity, NAD-dependent"/>
    <property type="evidence" value="ECO:0007669"/>
    <property type="project" value="TreeGrafter"/>
</dbReference>
<comment type="caution">
    <text evidence="6">The sequence shown here is derived from an EMBL/GenBank/DDBJ whole genome shotgun (WGS) entry which is preliminary data.</text>
</comment>
<keyword evidence="7" id="KW-1185">Reference proteome</keyword>
<keyword evidence="1" id="KW-0808">Transferase</keyword>
<dbReference type="Pfam" id="PF02146">
    <property type="entry name" value="SIR2"/>
    <property type="match status" value="2"/>
</dbReference>
<gene>
    <name evidence="6" type="ORF">Baya_11637</name>
</gene>
<dbReference type="GO" id="GO:0070403">
    <property type="term" value="F:NAD+ binding"/>
    <property type="evidence" value="ECO:0007669"/>
    <property type="project" value="InterPro"/>
</dbReference>
<feature type="compositionally biased region" description="Basic residues" evidence="4">
    <location>
        <begin position="37"/>
        <end position="47"/>
    </location>
</feature>
<dbReference type="Proteomes" id="UP000319801">
    <property type="component" value="Unassembled WGS sequence"/>
</dbReference>
<protein>
    <submittedName>
        <fullName evidence="6">NAD-dependent protein deacylase sirtuin-5, mitochondrial</fullName>
    </submittedName>
</protein>
<name>A0A556V114_BAGYA</name>
<dbReference type="OrthoDB" id="424302at2759"/>
<dbReference type="Gene3D" id="3.30.1600.10">
    <property type="entry name" value="SIR2/SIRT2 'Small Domain"/>
    <property type="match status" value="2"/>
</dbReference>
<organism evidence="6 7">
    <name type="scientific">Bagarius yarrelli</name>
    <name type="common">Goonch</name>
    <name type="synonym">Bagrus yarrelli</name>
    <dbReference type="NCBI Taxonomy" id="175774"/>
    <lineage>
        <taxon>Eukaryota</taxon>
        <taxon>Metazoa</taxon>
        <taxon>Chordata</taxon>
        <taxon>Craniata</taxon>
        <taxon>Vertebrata</taxon>
        <taxon>Euteleostomi</taxon>
        <taxon>Actinopterygii</taxon>
        <taxon>Neopterygii</taxon>
        <taxon>Teleostei</taxon>
        <taxon>Ostariophysi</taxon>
        <taxon>Siluriformes</taxon>
        <taxon>Sisoridae</taxon>
        <taxon>Sisorinae</taxon>
        <taxon>Bagarius</taxon>
    </lineage>
</organism>
<evidence type="ECO:0000256" key="2">
    <source>
        <dbReference type="ARBA" id="ARBA00023027"/>
    </source>
</evidence>
<dbReference type="PANTHER" id="PTHR11085">
    <property type="entry name" value="NAD-DEPENDENT PROTEIN DEACYLASE SIRTUIN-5, MITOCHONDRIAL-RELATED"/>
    <property type="match status" value="1"/>
</dbReference>
<dbReference type="GO" id="GO:0005634">
    <property type="term" value="C:nucleus"/>
    <property type="evidence" value="ECO:0007669"/>
    <property type="project" value="TreeGrafter"/>
</dbReference>
<dbReference type="InterPro" id="IPR003000">
    <property type="entry name" value="Sirtuin"/>
</dbReference>
<reference evidence="6 7" key="1">
    <citation type="journal article" date="2019" name="Genome Biol. Evol.">
        <title>Whole-Genome Sequencing of the Giant Devil Catfish, Bagarius yarrelli.</title>
        <authorList>
            <person name="Jiang W."/>
            <person name="Lv Y."/>
            <person name="Cheng L."/>
            <person name="Yang K."/>
            <person name="Chao B."/>
            <person name="Wang X."/>
            <person name="Li Y."/>
            <person name="Pan X."/>
            <person name="You X."/>
            <person name="Zhang Y."/>
            <person name="Yang J."/>
            <person name="Li J."/>
            <person name="Zhang X."/>
            <person name="Liu S."/>
            <person name="Sun C."/>
            <person name="Yang J."/>
            <person name="Shi Q."/>
        </authorList>
    </citation>
    <scope>NUCLEOTIDE SEQUENCE [LARGE SCALE GENOMIC DNA]</scope>
    <source>
        <strain evidence="6">JWS20170419001</strain>
        <tissue evidence="6">Muscle</tissue>
    </source>
</reference>
<dbReference type="AlphaFoldDB" id="A0A556V114"/>